<dbReference type="EMBL" id="LBTR01000050">
    <property type="protein sequence ID" value="KKQ43349.1"/>
    <property type="molecule type" value="Genomic_DNA"/>
</dbReference>
<protein>
    <recommendedName>
        <fullName evidence="2">Transglutaminase-like domain-containing protein</fullName>
    </recommendedName>
</protein>
<dbReference type="Gene3D" id="3.10.620.30">
    <property type="match status" value="1"/>
</dbReference>
<accession>A0A0G0K2N5</accession>
<dbReference type="InterPro" id="IPR002931">
    <property type="entry name" value="Transglutaminase-like"/>
</dbReference>
<dbReference type="Pfam" id="PF01841">
    <property type="entry name" value="Transglut_core"/>
    <property type="match status" value="1"/>
</dbReference>
<sequence length="603" mass="68927">MSLKKIIKFALISFLLLLIFPKNIIAKDDFKTTLVAKYEVSTQASANVTFDYTIENLKSEILAKEFHVNFTYLKPKNLSVTQNGKELKFNLTEEQNSYYVKIIFEDDLYGQGKTRNFQINFTEENIAKKTGNILEISIPKLNSIDIDVFENHLIIPSSTGPLAYVTPSKYERNENGENIEFVFKGQNSFDSGIKAAFGEFQVFEFNLNYNLKNESTKSQNLDIAVPPDTPYQNVYLTKLSTDPVKSRKDEDGNWLLSFKLKPLEQKTVVVSGFVQLFSDPRSLTLPTPQSILNNLGDTRFWQTDDKAITDLANELKTVDEIYKYVVKTLKYDFNRVNPQSERFGSVKALQQYNSALCTEFTDLFIAITRAAGIPVREIQGYAYTENDKLQPLSLVSDVLHAWPEYWDNDRRTWVAVDPTWESTTGFDYFNKFDLNHFAFVIHGVNDSEPLPAGSYKFSSVPKKDVFVSYGKLPDSIAPNIETKAEIKKSYNPLRKTLLVTLINKGYSAEYNIDLHVKSNDKNPNDNVFLPSLIPYEIFEMQVKLNYGLLAKNIPDKVLILSSDRAIEVDTGKEVAIINQIAILLVLIFIIVSIFFTLHRKFHR</sequence>
<keyword evidence="1" id="KW-0812">Transmembrane</keyword>
<feature type="transmembrane region" description="Helical" evidence="1">
    <location>
        <begin position="576"/>
        <end position="597"/>
    </location>
</feature>
<dbReference type="InterPro" id="IPR038765">
    <property type="entry name" value="Papain-like_cys_pep_sf"/>
</dbReference>
<gene>
    <name evidence="3" type="ORF">US62_C0050G0004</name>
</gene>
<reference evidence="3 4" key="1">
    <citation type="journal article" date="2015" name="Nature">
        <title>rRNA introns, odd ribosomes, and small enigmatic genomes across a large radiation of phyla.</title>
        <authorList>
            <person name="Brown C.T."/>
            <person name="Hug L.A."/>
            <person name="Thomas B.C."/>
            <person name="Sharon I."/>
            <person name="Castelle C.J."/>
            <person name="Singh A."/>
            <person name="Wilkins M.J."/>
            <person name="Williams K.H."/>
            <person name="Banfield J.F."/>
        </authorList>
    </citation>
    <scope>NUCLEOTIDE SEQUENCE [LARGE SCALE GENOMIC DNA]</scope>
</reference>
<dbReference type="PANTHER" id="PTHR33490:SF6">
    <property type="entry name" value="SLL1049 PROTEIN"/>
    <property type="match status" value="1"/>
</dbReference>
<keyword evidence="1" id="KW-1133">Transmembrane helix</keyword>
<evidence type="ECO:0000259" key="2">
    <source>
        <dbReference type="SMART" id="SM00460"/>
    </source>
</evidence>
<dbReference type="Proteomes" id="UP000034603">
    <property type="component" value="Unassembled WGS sequence"/>
</dbReference>
<comment type="caution">
    <text evidence="3">The sequence shown here is derived from an EMBL/GenBank/DDBJ whole genome shotgun (WGS) entry which is preliminary data.</text>
</comment>
<dbReference type="SUPFAM" id="SSF54001">
    <property type="entry name" value="Cysteine proteinases"/>
    <property type="match status" value="1"/>
</dbReference>
<evidence type="ECO:0000313" key="3">
    <source>
        <dbReference type="EMBL" id="KKQ43349.1"/>
    </source>
</evidence>
<evidence type="ECO:0000256" key="1">
    <source>
        <dbReference type="SAM" id="Phobius"/>
    </source>
</evidence>
<keyword evidence="1" id="KW-0472">Membrane</keyword>
<dbReference type="SMART" id="SM00460">
    <property type="entry name" value="TGc"/>
    <property type="match status" value="1"/>
</dbReference>
<feature type="domain" description="Transglutaminase-like" evidence="2">
    <location>
        <begin position="349"/>
        <end position="420"/>
    </location>
</feature>
<dbReference type="AlphaFoldDB" id="A0A0G0K2N5"/>
<proteinExistence type="predicted"/>
<name>A0A0G0K2N5_9BACT</name>
<dbReference type="PANTHER" id="PTHR33490">
    <property type="entry name" value="BLR5614 PROTEIN-RELATED"/>
    <property type="match status" value="1"/>
</dbReference>
<evidence type="ECO:0000313" key="4">
    <source>
        <dbReference type="Proteomes" id="UP000034603"/>
    </source>
</evidence>
<organism evidence="3 4">
    <name type="scientific">Candidatus Woesebacteria bacterium GW2011_GWA1_37_8</name>
    <dbReference type="NCBI Taxonomy" id="1618546"/>
    <lineage>
        <taxon>Bacteria</taxon>
        <taxon>Candidatus Woeseibacteriota</taxon>
    </lineage>
</organism>